<feature type="non-terminal residue" evidence="1">
    <location>
        <position position="116"/>
    </location>
</feature>
<evidence type="ECO:0000313" key="1">
    <source>
        <dbReference type="EMBL" id="RJX47839.1"/>
    </source>
</evidence>
<dbReference type="Proteomes" id="UP000281564">
    <property type="component" value="Unassembled WGS sequence"/>
</dbReference>
<dbReference type="AlphaFoldDB" id="A0A3A6Q844"/>
<dbReference type="OrthoDB" id="202342at2157"/>
<comment type="caution">
    <text evidence="1">The sequence shown here is derived from an EMBL/GenBank/DDBJ whole genome shotgun (WGS) entry which is preliminary data.</text>
</comment>
<keyword evidence="2" id="KW-1185">Reference proteome</keyword>
<organism evidence="1 2">
    <name type="scientific">Halonotius pteroides</name>
    <dbReference type="NCBI Taxonomy" id="268735"/>
    <lineage>
        <taxon>Archaea</taxon>
        <taxon>Methanobacteriati</taxon>
        <taxon>Methanobacteriota</taxon>
        <taxon>Stenosarchaea group</taxon>
        <taxon>Halobacteria</taxon>
        <taxon>Halobacteriales</taxon>
        <taxon>Haloferacaceae</taxon>
        <taxon>Halonotius</taxon>
    </lineage>
</organism>
<evidence type="ECO:0000313" key="2">
    <source>
        <dbReference type="Proteomes" id="UP000281564"/>
    </source>
</evidence>
<sequence length="116" mass="13778">MLLEKPDRQRGYKKERLHRVLLNHPGGELSRYEITQRAKVSKGWAYDYFDQLESKGFLKESKVTDPEELYHHWLETRIEPNAVRVSFQQPLSQIRNTGLEYALTTYEAEQIHQGFL</sequence>
<gene>
    <name evidence="1" type="ORF">DP106_13855</name>
</gene>
<reference evidence="1 2" key="1">
    <citation type="submission" date="2018-06" db="EMBL/GenBank/DDBJ databases">
        <title>Halonotius sp. F13-13 a new haloarchaeeon isolated from a solar saltern from Isla Cristina, Huelva, Spain.</title>
        <authorList>
            <person name="Duran-Viseras A."/>
            <person name="Sanchez-Porro C."/>
            <person name="Ventosa A."/>
        </authorList>
    </citation>
    <scope>NUCLEOTIDE SEQUENCE [LARGE SCALE GENOMIC DNA]</scope>
    <source>
        <strain evidence="1 2">CECT 7525</strain>
    </source>
</reference>
<proteinExistence type="predicted"/>
<protein>
    <recommendedName>
        <fullName evidence="3">Winged helix-turn-helix domain-containing protein</fullName>
    </recommendedName>
</protein>
<dbReference type="EMBL" id="QMDW01000031">
    <property type="protein sequence ID" value="RJX47839.1"/>
    <property type="molecule type" value="Genomic_DNA"/>
</dbReference>
<evidence type="ECO:0008006" key="3">
    <source>
        <dbReference type="Google" id="ProtNLM"/>
    </source>
</evidence>
<accession>A0A3A6Q844</accession>
<name>A0A3A6Q844_9EURY</name>